<organism evidence="2 3">
    <name type="scientific">Thomasclavelia ramosa</name>
    <dbReference type="NCBI Taxonomy" id="1547"/>
    <lineage>
        <taxon>Bacteria</taxon>
        <taxon>Bacillati</taxon>
        <taxon>Bacillota</taxon>
        <taxon>Erysipelotrichia</taxon>
        <taxon>Erysipelotrichales</taxon>
        <taxon>Coprobacillaceae</taxon>
        <taxon>Thomasclavelia</taxon>
    </lineage>
</organism>
<keyword evidence="1" id="KW-0472">Membrane</keyword>
<proteinExistence type="predicted"/>
<dbReference type="EMBL" id="JAQLKE010000042">
    <property type="protein sequence ID" value="MDB7085513.1"/>
    <property type="molecule type" value="Genomic_DNA"/>
</dbReference>
<dbReference type="RefSeq" id="WP_272019239.1">
    <property type="nucleotide sequence ID" value="NZ_JAQLKE010000042.1"/>
</dbReference>
<feature type="transmembrane region" description="Helical" evidence="1">
    <location>
        <begin position="21"/>
        <end position="42"/>
    </location>
</feature>
<evidence type="ECO:0000256" key="1">
    <source>
        <dbReference type="SAM" id="Phobius"/>
    </source>
</evidence>
<feature type="transmembrane region" description="Helical" evidence="1">
    <location>
        <begin position="48"/>
        <end position="66"/>
    </location>
</feature>
<dbReference type="Proteomes" id="UP001211987">
    <property type="component" value="Unassembled WGS sequence"/>
</dbReference>
<evidence type="ECO:0000313" key="2">
    <source>
        <dbReference type="EMBL" id="MDB7085513.1"/>
    </source>
</evidence>
<feature type="transmembrane region" description="Helical" evidence="1">
    <location>
        <begin position="128"/>
        <end position="151"/>
    </location>
</feature>
<accession>A0AB35IQR6</accession>
<keyword evidence="1" id="KW-0812">Transmembrane</keyword>
<comment type="caution">
    <text evidence="2">The sequence shown here is derived from an EMBL/GenBank/DDBJ whole genome shotgun (WGS) entry which is preliminary data.</text>
</comment>
<protein>
    <submittedName>
        <fullName evidence="2">Uncharacterized protein</fullName>
    </submittedName>
</protein>
<evidence type="ECO:0000313" key="3">
    <source>
        <dbReference type="Proteomes" id="UP001211987"/>
    </source>
</evidence>
<dbReference type="AlphaFoldDB" id="A0AB35IQR6"/>
<feature type="transmembrane region" description="Helical" evidence="1">
    <location>
        <begin position="91"/>
        <end position="122"/>
    </location>
</feature>
<sequence length="214" mass="24625">MGRVSNAWNILTNNIGNFIKILLFSYFVSLLLGVLCIIPLGVGVILSLIISVLLTYIEVFLTNFLLKKQEITMKSISNAFNESCNMFSSIFLYYLVFFIKTFCLLITVIIIICLNMGITLGISSFSNIYFGFGSLCFFIFILLPITVYFCLRFEAKYYASLVGLLFNDRYNAYLDAINYKSKVWWLLIPIIGKYLYMIELISGASNHYLKREDF</sequence>
<reference evidence="2" key="1">
    <citation type="submission" date="2023-01" db="EMBL/GenBank/DDBJ databases">
        <title>Human gut microbiome strain richness.</title>
        <authorList>
            <person name="Chen-Liaw A."/>
        </authorList>
    </citation>
    <scope>NUCLEOTIDE SEQUENCE</scope>
    <source>
        <strain evidence="2">1001217st2_G6_1001217B_191108</strain>
    </source>
</reference>
<name>A0AB35IQR6_9FIRM</name>
<gene>
    <name evidence="2" type="ORF">PM738_17025</name>
</gene>
<keyword evidence="1" id="KW-1133">Transmembrane helix</keyword>